<dbReference type="EMBL" id="DVOE01000069">
    <property type="protein sequence ID" value="HIU99104.1"/>
    <property type="molecule type" value="Genomic_DNA"/>
</dbReference>
<dbReference type="GO" id="GO:0000166">
    <property type="term" value="F:nucleotide binding"/>
    <property type="evidence" value="ECO:0007669"/>
    <property type="project" value="InterPro"/>
</dbReference>
<dbReference type="InterPro" id="IPR055170">
    <property type="entry name" value="GFO_IDH_MocA-like_dom"/>
</dbReference>
<comment type="caution">
    <text evidence="3">The sequence shown here is derived from an EMBL/GenBank/DDBJ whole genome shotgun (WGS) entry which is preliminary data.</text>
</comment>
<feature type="domain" description="GFO/IDH/MocA-like oxidoreductase" evidence="2">
    <location>
        <begin position="138"/>
        <end position="261"/>
    </location>
</feature>
<reference evidence="3" key="2">
    <citation type="journal article" date="2021" name="PeerJ">
        <title>Extensive microbial diversity within the chicken gut microbiome revealed by metagenomics and culture.</title>
        <authorList>
            <person name="Gilroy R."/>
            <person name="Ravi A."/>
            <person name="Getino M."/>
            <person name="Pursley I."/>
            <person name="Horton D.L."/>
            <person name="Alikhan N.F."/>
            <person name="Baker D."/>
            <person name="Gharbi K."/>
            <person name="Hall N."/>
            <person name="Watson M."/>
            <person name="Adriaenssens E.M."/>
            <person name="Foster-Nyarko E."/>
            <person name="Jarju S."/>
            <person name="Secka A."/>
            <person name="Antonio M."/>
            <person name="Oren A."/>
            <person name="Chaudhuri R.R."/>
            <person name="La Ragione R."/>
            <person name="Hildebrand F."/>
            <person name="Pallen M.J."/>
        </authorList>
    </citation>
    <scope>NUCLEOTIDE SEQUENCE</scope>
    <source>
        <strain evidence="3">10406</strain>
    </source>
</reference>
<proteinExistence type="predicted"/>
<dbReference type="InterPro" id="IPR052515">
    <property type="entry name" value="Gfo/Idh/MocA_Oxidoreductase"/>
</dbReference>
<dbReference type="Gene3D" id="3.30.360.10">
    <property type="entry name" value="Dihydrodipicolinate Reductase, domain 2"/>
    <property type="match status" value="1"/>
</dbReference>
<evidence type="ECO:0000313" key="3">
    <source>
        <dbReference type="EMBL" id="HIU99104.1"/>
    </source>
</evidence>
<dbReference type="PANTHER" id="PTHR43249:SF1">
    <property type="entry name" value="D-GLUCOSIDE 3-DEHYDROGENASE"/>
    <property type="match status" value="1"/>
</dbReference>
<protein>
    <submittedName>
        <fullName evidence="3">Gfo/Idh/MocA family oxidoreductase</fullName>
    </submittedName>
</protein>
<accession>A0A9D1NA73</accession>
<sequence>MDAKKVRYGIVGIGKQGTAYTRIFTKLGWLVKGAELTAVCDIDPKRRKYAEENLKGVKVFEDYRDMLSSGLIDVVMIDTPHYFHPEIAIAAMRAGINVLCDKPAGVYTKQVREMNEEAKKHPELLFGMMFNQRTNPLYIKAKEIIESGKLGKLTRIVWIITNWYRPKAYYAQGGWRGTWWGEGGGVLLNQCPHQLDLFTWLAGLPVSVTATLSTVGRDISVENDVTAYCKFESGATGVFITSTHDAPGTNRLEITGEGGKIVIEKGKLTFTENSELEPVFSEHNTVFMGKPKTKKHTYRGIGHYLALTKYPPQHIGIIKNYTDFLLKKTDKFIAPGEQGITGLTFSNAIHLAGWTHSEVRLPLDEEKFIAELEKRKAEEAAKTGGAK</sequence>
<evidence type="ECO:0000259" key="1">
    <source>
        <dbReference type="Pfam" id="PF01408"/>
    </source>
</evidence>
<dbReference type="PANTHER" id="PTHR43249">
    <property type="entry name" value="UDP-N-ACETYL-2-AMINO-2-DEOXY-D-GLUCURONATE OXIDASE"/>
    <property type="match status" value="1"/>
</dbReference>
<organism evidence="3 4">
    <name type="scientific">Candidatus Limadaptatus stercoripullorum</name>
    <dbReference type="NCBI Taxonomy" id="2840846"/>
    <lineage>
        <taxon>Bacteria</taxon>
        <taxon>Bacillati</taxon>
        <taxon>Bacillota</taxon>
        <taxon>Clostridia</taxon>
        <taxon>Eubacteriales</taxon>
        <taxon>Candidatus Limadaptatus</taxon>
    </lineage>
</organism>
<dbReference type="Pfam" id="PF01408">
    <property type="entry name" value="GFO_IDH_MocA"/>
    <property type="match status" value="1"/>
</dbReference>
<name>A0A9D1NA73_9FIRM</name>
<gene>
    <name evidence="3" type="ORF">IAC73_04620</name>
</gene>
<feature type="domain" description="Gfo/Idh/MocA-like oxidoreductase N-terminal" evidence="1">
    <location>
        <begin position="6"/>
        <end position="124"/>
    </location>
</feature>
<dbReference type="Gene3D" id="3.40.50.720">
    <property type="entry name" value="NAD(P)-binding Rossmann-like Domain"/>
    <property type="match status" value="1"/>
</dbReference>
<dbReference type="InterPro" id="IPR036291">
    <property type="entry name" value="NAD(P)-bd_dom_sf"/>
</dbReference>
<evidence type="ECO:0000313" key="4">
    <source>
        <dbReference type="Proteomes" id="UP000886857"/>
    </source>
</evidence>
<reference evidence="3" key="1">
    <citation type="submission" date="2020-10" db="EMBL/GenBank/DDBJ databases">
        <authorList>
            <person name="Gilroy R."/>
        </authorList>
    </citation>
    <scope>NUCLEOTIDE SEQUENCE</scope>
    <source>
        <strain evidence="3">10406</strain>
    </source>
</reference>
<evidence type="ECO:0000259" key="2">
    <source>
        <dbReference type="Pfam" id="PF22725"/>
    </source>
</evidence>
<dbReference type="Proteomes" id="UP000886857">
    <property type="component" value="Unassembled WGS sequence"/>
</dbReference>
<dbReference type="SUPFAM" id="SSF51735">
    <property type="entry name" value="NAD(P)-binding Rossmann-fold domains"/>
    <property type="match status" value="1"/>
</dbReference>
<dbReference type="SUPFAM" id="SSF55347">
    <property type="entry name" value="Glyceraldehyde-3-phosphate dehydrogenase-like, C-terminal domain"/>
    <property type="match status" value="1"/>
</dbReference>
<dbReference type="Pfam" id="PF22725">
    <property type="entry name" value="GFO_IDH_MocA_C3"/>
    <property type="match status" value="1"/>
</dbReference>
<dbReference type="InterPro" id="IPR000683">
    <property type="entry name" value="Gfo/Idh/MocA-like_OxRdtase_N"/>
</dbReference>
<dbReference type="AlphaFoldDB" id="A0A9D1NA73"/>